<dbReference type="PROSITE" id="PS00061">
    <property type="entry name" value="ADH_SHORT"/>
    <property type="match status" value="1"/>
</dbReference>
<dbReference type="InterPro" id="IPR050259">
    <property type="entry name" value="SDR"/>
</dbReference>
<dbReference type="NCBIfam" id="NF005559">
    <property type="entry name" value="PRK07231.1"/>
    <property type="match status" value="1"/>
</dbReference>
<proteinExistence type="inferred from homology"/>
<sequence length="263" mass="28134">MEIIATEPVTAAAVPAVLEGQVAFITGASRGVGRAIALRMASEGADIAVHYRSDEAAAHQVADEIRALGRRVELYRGNMADRGDVDRIAATFRDQFDRLDILVNNAGVTRDNLLLTMSDEELTEVITTNLLGPIRLTRALAMMMLGRRYGRIVNISSSAASKPGRGQSNYAAAKGGLEAFTKALAVELAPKGVLVNAVAPGVIDTAMSEHIRAHGEAEIYARLLLKRIAEPSEVADAVMYLASPRNRYVTGEILHLDGGLKMA</sequence>
<dbReference type="SUPFAM" id="SSF51735">
    <property type="entry name" value="NAD(P)-binding Rossmann-fold domains"/>
    <property type="match status" value="1"/>
</dbReference>
<evidence type="ECO:0000259" key="2">
    <source>
        <dbReference type="SMART" id="SM00822"/>
    </source>
</evidence>
<dbReference type="PANTHER" id="PTHR42879">
    <property type="entry name" value="3-OXOACYL-(ACYL-CARRIER-PROTEIN) REDUCTASE"/>
    <property type="match status" value="1"/>
</dbReference>
<feature type="domain" description="Ketoreductase" evidence="2">
    <location>
        <begin position="21"/>
        <end position="201"/>
    </location>
</feature>
<protein>
    <submittedName>
        <fullName evidence="3">3-oxoacyl-ACP reductase FabG</fullName>
    </submittedName>
</protein>
<accession>A0ABY6BH49</accession>
<evidence type="ECO:0000313" key="4">
    <source>
        <dbReference type="Proteomes" id="UP001064632"/>
    </source>
</evidence>
<comment type="similarity">
    <text evidence="1">Belongs to the short-chain dehydrogenases/reductases (SDR) family.</text>
</comment>
<reference evidence="3" key="1">
    <citation type="submission" date="2022-09" db="EMBL/GenBank/DDBJ databases">
        <title>Tahibacter sp. nov., isolated from a fresh water.</title>
        <authorList>
            <person name="Baek J.H."/>
            <person name="Lee J.K."/>
            <person name="Kim J.M."/>
            <person name="Jeon C.O."/>
        </authorList>
    </citation>
    <scope>NUCLEOTIDE SEQUENCE</scope>
    <source>
        <strain evidence="3">W38</strain>
    </source>
</reference>
<dbReference type="InterPro" id="IPR002347">
    <property type="entry name" value="SDR_fam"/>
</dbReference>
<dbReference type="InterPro" id="IPR020904">
    <property type="entry name" value="Sc_DH/Rdtase_CS"/>
</dbReference>
<dbReference type="PRINTS" id="PR00080">
    <property type="entry name" value="SDRFAMILY"/>
</dbReference>
<dbReference type="Proteomes" id="UP001064632">
    <property type="component" value="Chromosome"/>
</dbReference>
<dbReference type="InterPro" id="IPR057326">
    <property type="entry name" value="KR_dom"/>
</dbReference>
<dbReference type="NCBIfam" id="NF009466">
    <property type="entry name" value="PRK12826.1-2"/>
    <property type="match status" value="1"/>
</dbReference>
<gene>
    <name evidence="3" type="ORF">N4264_05505</name>
</gene>
<dbReference type="PANTHER" id="PTHR42879:SF2">
    <property type="entry name" value="3-OXOACYL-[ACYL-CARRIER-PROTEIN] REDUCTASE FABG"/>
    <property type="match status" value="1"/>
</dbReference>
<dbReference type="Pfam" id="PF13561">
    <property type="entry name" value="adh_short_C2"/>
    <property type="match status" value="1"/>
</dbReference>
<name>A0ABY6BH49_9GAMM</name>
<evidence type="ECO:0000313" key="3">
    <source>
        <dbReference type="EMBL" id="UXI69107.1"/>
    </source>
</evidence>
<evidence type="ECO:0000256" key="1">
    <source>
        <dbReference type="ARBA" id="ARBA00006484"/>
    </source>
</evidence>
<dbReference type="RefSeq" id="WP_261696065.1">
    <property type="nucleotide sequence ID" value="NZ_CP104694.1"/>
</dbReference>
<dbReference type="SMART" id="SM00822">
    <property type="entry name" value="PKS_KR"/>
    <property type="match status" value="1"/>
</dbReference>
<dbReference type="Gene3D" id="3.40.50.720">
    <property type="entry name" value="NAD(P)-binding Rossmann-like Domain"/>
    <property type="match status" value="1"/>
</dbReference>
<dbReference type="EMBL" id="CP104694">
    <property type="protein sequence ID" value="UXI69107.1"/>
    <property type="molecule type" value="Genomic_DNA"/>
</dbReference>
<dbReference type="PRINTS" id="PR00081">
    <property type="entry name" value="GDHRDH"/>
</dbReference>
<keyword evidence="4" id="KW-1185">Reference proteome</keyword>
<organism evidence="3 4">
    <name type="scientific">Tahibacter amnicola</name>
    <dbReference type="NCBI Taxonomy" id="2976241"/>
    <lineage>
        <taxon>Bacteria</taxon>
        <taxon>Pseudomonadati</taxon>
        <taxon>Pseudomonadota</taxon>
        <taxon>Gammaproteobacteria</taxon>
        <taxon>Lysobacterales</taxon>
        <taxon>Rhodanobacteraceae</taxon>
        <taxon>Tahibacter</taxon>
    </lineage>
</organism>
<dbReference type="InterPro" id="IPR036291">
    <property type="entry name" value="NAD(P)-bd_dom_sf"/>
</dbReference>